<feature type="repeat" description="WD" evidence="5">
    <location>
        <begin position="184"/>
        <end position="217"/>
    </location>
</feature>
<feature type="region of interest" description="Disordered" evidence="6">
    <location>
        <begin position="837"/>
        <end position="881"/>
    </location>
</feature>
<dbReference type="Pfam" id="PF08625">
    <property type="entry name" value="Utp13"/>
    <property type="match status" value="1"/>
</dbReference>
<feature type="repeat" description="WD" evidence="5">
    <location>
        <begin position="98"/>
        <end position="132"/>
    </location>
</feature>
<evidence type="ECO:0000256" key="5">
    <source>
        <dbReference type="PROSITE-ProRule" id="PRU00221"/>
    </source>
</evidence>
<dbReference type="PROSITE" id="PS50294">
    <property type="entry name" value="WD_REPEATS_REGION"/>
    <property type="match status" value="9"/>
</dbReference>
<dbReference type="InterPro" id="IPR013934">
    <property type="entry name" value="Utp13_C"/>
</dbReference>
<feature type="repeat" description="WD" evidence="5">
    <location>
        <begin position="533"/>
        <end position="574"/>
    </location>
</feature>
<dbReference type="InterPro" id="IPR020472">
    <property type="entry name" value="WD40_PAC1"/>
</dbReference>
<dbReference type="SMART" id="SM00320">
    <property type="entry name" value="WD40"/>
    <property type="match status" value="12"/>
</dbReference>
<feature type="compositionally biased region" description="Basic and acidic residues" evidence="6">
    <location>
        <begin position="837"/>
        <end position="854"/>
    </location>
</feature>
<proteinExistence type="predicted"/>
<evidence type="ECO:0000256" key="3">
    <source>
        <dbReference type="ARBA" id="ARBA00022737"/>
    </source>
</evidence>
<dbReference type="Pfam" id="PF00400">
    <property type="entry name" value="WD40"/>
    <property type="match status" value="10"/>
</dbReference>
<keyword evidence="2 5" id="KW-0853">WD repeat</keyword>
<keyword evidence="3" id="KW-0677">Repeat</keyword>
<dbReference type="InterPro" id="IPR001680">
    <property type="entry name" value="WD40_rpt"/>
</dbReference>
<evidence type="ECO:0000259" key="7">
    <source>
        <dbReference type="Pfam" id="PF08625"/>
    </source>
</evidence>
<dbReference type="InterPro" id="IPR019775">
    <property type="entry name" value="WD40_repeat_CS"/>
</dbReference>
<dbReference type="SUPFAM" id="SSF50978">
    <property type="entry name" value="WD40 repeat-like"/>
    <property type="match status" value="2"/>
</dbReference>
<feature type="repeat" description="WD" evidence="5">
    <location>
        <begin position="56"/>
        <end position="97"/>
    </location>
</feature>
<organism evidence="8 9">
    <name type="scientific">Hevea brasiliensis</name>
    <name type="common">Para rubber tree</name>
    <name type="synonym">Siphonia brasiliensis</name>
    <dbReference type="NCBI Taxonomy" id="3981"/>
    <lineage>
        <taxon>Eukaryota</taxon>
        <taxon>Viridiplantae</taxon>
        <taxon>Streptophyta</taxon>
        <taxon>Embryophyta</taxon>
        <taxon>Tracheophyta</taxon>
        <taxon>Spermatophyta</taxon>
        <taxon>Magnoliopsida</taxon>
        <taxon>eudicotyledons</taxon>
        <taxon>Gunneridae</taxon>
        <taxon>Pentapetalae</taxon>
        <taxon>rosids</taxon>
        <taxon>fabids</taxon>
        <taxon>Malpighiales</taxon>
        <taxon>Euphorbiaceae</taxon>
        <taxon>Crotonoideae</taxon>
        <taxon>Micrandreae</taxon>
        <taxon>Hevea</taxon>
    </lineage>
</organism>
<keyword evidence="9" id="KW-1185">Reference proteome</keyword>
<sequence>MASVQMKKNYRCVPSLQQFYSGGPFVVASDCSFIACACGEAVKIVDSANASIRATIEGDTEAITALALSPDDKLLFSAGHSRQIRVWDLSTMKSVRSWKGHDGPVMGIACHGSGGLLATAGADRKVLVWDVDGGFCTHYFKGHKGVVTSIVFHPDTNKMLLFSGSDDATVRVWDLVAKKCIATLERHFSAVTSLAVSEDGWTLLSAGRDKVVNLWDLHGYVCKMTIPSYEVLEALCVIPSGTQFSSFLSSYSQQIGKDRNGSSAIYFVTVGERGIVRIWNSERAICLYEQKSSDVTVTSDADESKRGFIAATMLPLDQGLLCVTADQQFLYYIPVEHPEEKFKLVLSKRLIGYNEEILDMKFLGEEEKFLAVATNLEQIRVYDLESMSCAYVLTGHTEIVLSLDTCISRSGRTLIVTGSKDNTVRLWDSESRNCIGIGTGHMGGVGAVALSKKWKNFFVTGSSDRTIKVWNLDGISDDMDQPVNLKAKAVVAAHDKDINSLAVAPNDSLVCSGSQDRTACVWRLPNLVSVVVLKGHKRGIWSVEFSPVDQCVITASGDKTIKIWAIADGSCLKTFEGHTSSVLRASFLTRGTQLVSCGADGLVKLWTVKTNECIATYDQHEDKAWALAIGKKTEMFATGGSDAVVNLWYDSTAADKEEAFRKEEEGVLKGQELENAVLDADYTKAIQIAFELRRPHKLFELFAELCGKRGVDYQMEKALRAVGKEEFHLLLEYVREWNTKPKLCHVAQYVLFQVFNILPPTQILEIGGIEEFLEGLIPYSQRHFSRIDRLVRSTFLVDYTLTGMSVIEPNIQAAEPKESSHIPTNVKDDDIVLLSEQAEKEQQQTPEVLKERTSSKKRKSKQANKPSDRSHKKVKGAASTSAAAIPLQAYNSSFL</sequence>
<feature type="repeat" description="WD" evidence="5">
    <location>
        <begin position="491"/>
        <end position="524"/>
    </location>
</feature>
<dbReference type="PROSITE" id="PS00678">
    <property type="entry name" value="WD_REPEATS_1"/>
    <property type="match status" value="3"/>
</dbReference>
<dbReference type="CDD" id="cd00200">
    <property type="entry name" value="WD40"/>
    <property type="match status" value="2"/>
</dbReference>
<dbReference type="Gene3D" id="2.130.10.10">
    <property type="entry name" value="YVTN repeat-like/Quinoprotein amine dehydrogenase"/>
    <property type="match status" value="4"/>
</dbReference>
<comment type="subcellular location">
    <subcellularLocation>
        <location evidence="1">Nucleus</location>
        <location evidence="1">Nucleolus</location>
    </subcellularLocation>
</comment>
<evidence type="ECO:0000256" key="1">
    <source>
        <dbReference type="ARBA" id="ARBA00004604"/>
    </source>
</evidence>
<evidence type="ECO:0000313" key="8">
    <source>
        <dbReference type="EMBL" id="KAJ9185620.1"/>
    </source>
</evidence>
<comment type="caution">
    <text evidence="8">The sequence shown here is derived from an EMBL/GenBank/DDBJ whole genome shotgun (WGS) entry which is preliminary data.</text>
</comment>
<reference evidence="8" key="1">
    <citation type="journal article" date="2023" name="Plant Biotechnol. J.">
        <title>Chromosome-level wild Hevea brasiliensis genome provides new tools for genomic-assisted breeding and valuable loci to elevate rubber yield.</title>
        <authorList>
            <person name="Cheng H."/>
            <person name="Song X."/>
            <person name="Hu Y."/>
            <person name="Wu T."/>
            <person name="Yang Q."/>
            <person name="An Z."/>
            <person name="Feng S."/>
            <person name="Deng Z."/>
            <person name="Wu W."/>
            <person name="Zeng X."/>
            <person name="Tu M."/>
            <person name="Wang X."/>
            <person name="Huang H."/>
        </authorList>
    </citation>
    <scope>NUCLEOTIDE SEQUENCE</scope>
    <source>
        <strain evidence="8">MT/VB/25A 57/8</strain>
    </source>
</reference>
<evidence type="ECO:0000256" key="4">
    <source>
        <dbReference type="ARBA" id="ARBA00023242"/>
    </source>
</evidence>
<dbReference type="PANTHER" id="PTHR19854:SF15">
    <property type="entry name" value="TRANSDUCIN BETA-LIKE PROTEIN 3"/>
    <property type="match status" value="1"/>
</dbReference>
<feature type="repeat" description="WD" evidence="5">
    <location>
        <begin position="617"/>
        <end position="648"/>
    </location>
</feature>
<feature type="repeat" description="WD" evidence="5">
    <location>
        <begin position="438"/>
        <end position="473"/>
    </location>
</feature>
<evidence type="ECO:0000313" key="9">
    <source>
        <dbReference type="Proteomes" id="UP001174677"/>
    </source>
</evidence>
<feature type="repeat" description="WD" evidence="5">
    <location>
        <begin position="575"/>
        <end position="616"/>
    </location>
</feature>
<evidence type="ECO:0000256" key="2">
    <source>
        <dbReference type="ARBA" id="ARBA00022574"/>
    </source>
</evidence>
<keyword evidence="4" id="KW-0539">Nucleus</keyword>
<dbReference type="InterPro" id="IPR015943">
    <property type="entry name" value="WD40/YVTN_repeat-like_dom_sf"/>
</dbReference>
<feature type="domain" description="U3 small nucleolar RNA-associated protein 13 C-terminal" evidence="7">
    <location>
        <begin position="671"/>
        <end position="804"/>
    </location>
</feature>
<accession>A0ABQ9N313</accession>
<dbReference type="EMBL" id="JARPOI010000003">
    <property type="protein sequence ID" value="KAJ9185620.1"/>
    <property type="molecule type" value="Genomic_DNA"/>
</dbReference>
<evidence type="ECO:0000256" key="6">
    <source>
        <dbReference type="SAM" id="MobiDB-lite"/>
    </source>
</evidence>
<dbReference type="PRINTS" id="PR00320">
    <property type="entry name" value="GPROTEINBRPT"/>
</dbReference>
<feature type="repeat" description="WD" evidence="5">
    <location>
        <begin position="140"/>
        <end position="183"/>
    </location>
</feature>
<gene>
    <name evidence="8" type="ORF">P3X46_005229</name>
</gene>
<dbReference type="PANTHER" id="PTHR19854">
    <property type="entry name" value="TRANSDUCIN BETA-LIKE 3"/>
    <property type="match status" value="1"/>
</dbReference>
<name>A0ABQ9N313_HEVBR</name>
<dbReference type="Proteomes" id="UP001174677">
    <property type="component" value="Chromosome 3"/>
</dbReference>
<protein>
    <recommendedName>
        <fullName evidence="7">U3 small nucleolar RNA-associated protein 13 C-terminal domain-containing protein</fullName>
    </recommendedName>
</protein>
<feature type="repeat" description="WD" evidence="5">
    <location>
        <begin position="393"/>
        <end position="437"/>
    </location>
</feature>
<dbReference type="InterPro" id="IPR036322">
    <property type="entry name" value="WD40_repeat_dom_sf"/>
</dbReference>
<dbReference type="PROSITE" id="PS50082">
    <property type="entry name" value="WD_REPEATS_2"/>
    <property type="match status" value="10"/>
</dbReference>